<keyword evidence="2" id="KW-1133">Transmembrane helix</keyword>
<feature type="transmembrane region" description="Helical" evidence="2">
    <location>
        <begin position="276"/>
        <end position="296"/>
    </location>
</feature>
<feature type="region of interest" description="Disordered" evidence="1">
    <location>
        <begin position="137"/>
        <end position="168"/>
    </location>
</feature>
<name>A0A448WF36_9PLAT</name>
<sequence length="299" mass="33709">MAPNSPSSDHLQALRQQLHACQLDVQRLREQLTLRTMEAEKHRHMAQVSYLRNLSDRRPYYNDEPLPWKDVNNGTATPHKSMIELRHRRTLPFYSVAWPSSLFLKRFSPTPPSTTSAASMNTSSSCAIPRSMCTSITTGNSSPMISGPSPIALESGSCPQHNSVPQLTPHLSTSLEREHTCRQVFASPIAMATAVKKKYSKPSTFRASPELLSAEISNHRSLKNNRRMSCTCLSPNSLTMSIPVEKDTSRRRLSGMQGFEDTCLDSLLNADNIPNWFALYFLLVNSHSMIFFFNFIQIY</sequence>
<dbReference type="AlphaFoldDB" id="A0A448WF36"/>
<dbReference type="Proteomes" id="UP000784294">
    <property type="component" value="Unassembled WGS sequence"/>
</dbReference>
<keyword evidence="2" id="KW-0812">Transmembrane</keyword>
<evidence type="ECO:0000256" key="2">
    <source>
        <dbReference type="SAM" id="Phobius"/>
    </source>
</evidence>
<keyword evidence="4" id="KW-1185">Reference proteome</keyword>
<comment type="caution">
    <text evidence="3">The sequence shown here is derived from an EMBL/GenBank/DDBJ whole genome shotgun (WGS) entry which is preliminary data.</text>
</comment>
<protein>
    <submittedName>
        <fullName evidence="3">Uncharacterized protein</fullName>
    </submittedName>
</protein>
<gene>
    <name evidence="3" type="ORF">PXEA_LOCUS3719</name>
</gene>
<evidence type="ECO:0000313" key="4">
    <source>
        <dbReference type="Proteomes" id="UP000784294"/>
    </source>
</evidence>
<dbReference type="EMBL" id="CAAALY010008560">
    <property type="protein sequence ID" value="VEL10279.1"/>
    <property type="molecule type" value="Genomic_DNA"/>
</dbReference>
<organism evidence="3 4">
    <name type="scientific">Protopolystoma xenopodis</name>
    <dbReference type="NCBI Taxonomy" id="117903"/>
    <lineage>
        <taxon>Eukaryota</taxon>
        <taxon>Metazoa</taxon>
        <taxon>Spiralia</taxon>
        <taxon>Lophotrochozoa</taxon>
        <taxon>Platyhelminthes</taxon>
        <taxon>Monogenea</taxon>
        <taxon>Polyopisthocotylea</taxon>
        <taxon>Polystomatidea</taxon>
        <taxon>Polystomatidae</taxon>
        <taxon>Protopolystoma</taxon>
    </lineage>
</organism>
<evidence type="ECO:0000313" key="3">
    <source>
        <dbReference type="EMBL" id="VEL10279.1"/>
    </source>
</evidence>
<evidence type="ECO:0000256" key="1">
    <source>
        <dbReference type="SAM" id="MobiDB-lite"/>
    </source>
</evidence>
<proteinExistence type="predicted"/>
<keyword evidence="2" id="KW-0472">Membrane</keyword>
<accession>A0A448WF36</accession>
<feature type="compositionally biased region" description="Polar residues" evidence="1">
    <location>
        <begin position="157"/>
        <end position="168"/>
    </location>
</feature>
<reference evidence="3" key="1">
    <citation type="submission" date="2018-11" db="EMBL/GenBank/DDBJ databases">
        <authorList>
            <consortium name="Pathogen Informatics"/>
        </authorList>
    </citation>
    <scope>NUCLEOTIDE SEQUENCE</scope>
</reference>